<sequence length="361" mass="41722">MKDLVQATKTTKHHSLSIPPELIEEIIDYLWDDKDALIACSFVCRLFYLRTRVHLLHSIELKHTPDDLFSQSVLPYIKNITIRRGSDIPSLIPFLSSLPNLTALHLDRFQFPDPWSLHRLICQLPGLTSLQLSAIRFRQDFLVELGSVGGLLPKINKISMWGTSFRASVVEFLIHQRELRAVYADSLRELCIMYPPGEYLSSICAFVRAASRSLRSLDIRIRRVMYRINIMSGWPAQLDIEMECSQRSSWHIKVMRWLLDSLTGADGPIMMKTLLLVVVPPSLFDGLTMDDDDWVRQWSRLDEILTGPDMKAFQWLKVTFNPHADYPSSWEGSHFIEWVHETLPLMEKRNMLDVDIVEDTG</sequence>
<dbReference type="EMBL" id="JAUEPS010000129">
    <property type="protein sequence ID" value="KAK0436302.1"/>
    <property type="molecule type" value="Genomic_DNA"/>
</dbReference>
<dbReference type="InterPro" id="IPR032675">
    <property type="entry name" value="LRR_dom_sf"/>
</dbReference>
<dbReference type="Gene3D" id="3.80.10.10">
    <property type="entry name" value="Ribonuclease Inhibitor"/>
    <property type="match status" value="1"/>
</dbReference>
<dbReference type="GeneID" id="85358464"/>
<evidence type="ECO:0000313" key="2">
    <source>
        <dbReference type="Proteomes" id="UP001175211"/>
    </source>
</evidence>
<proteinExistence type="predicted"/>
<reference evidence="1" key="1">
    <citation type="submission" date="2023-06" db="EMBL/GenBank/DDBJ databases">
        <authorList>
            <consortium name="Lawrence Berkeley National Laboratory"/>
            <person name="Ahrendt S."/>
            <person name="Sahu N."/>
            <person name="Indic B."/>
            <person name="Wong-Bajracharya J."/>
            <person name="Merenyi Z."/>
            <person name="Ke H.-M."/>
            <person name="Monk M."/>
            <person name="Kocsube S."/>
            <person name="Drula E."/>
            <person name="Lipzen A."/>
            <person name="Balint B."/>
            <person name="Henrissat B."/>
            <person name="Andreopoulos B."/>
            <person name="Martin F.M."/>
            <person name="Harder C.B."/>
            <person name="Rigling D."/>
            <person name="Ford K.L."/>
            <person name="Foster G.D."/>
            <person name="Pangilinan J."/>
            <person name="Papanicolaou A."/>
            <person name="Barry K."/>
            <person name="LaButti K."/>
            <person name="Viragh M."/>
            <person name="Koriabine M."/>
            <person name="Yan M."/>
            <person name="Riley R."/>
            <person name="Champramary S."/>
            <person name="Plett K.L."/>
            <person name="Tsai I.J."/>
            <person name="Slot J."/>
            <person name="Sipos G."/>
            <person name="Plett J."/>
            <person name="Nagy L.G."/>
            <person name="Grigoriev I.V."/>
        </authorList>
    </citation>
    <scope>NUCLEOTIDE SEQUENCE</scope>
    <source>
        <strain evidence="1">CCBAS 213</strain>
    </source>
</reference>
<dbReference type="AlphaFoldDB" id="A0AA39J6J3"/>
<organism evidence="1 2">
    <name type="scientific">Armillaria tabescens</name>
    <name type="common">Ringless honey mushroom</name>
    <name type="synonym">Agaricus tabescens</name>
    <dbReference type="NCBI Taxonomy" id="1929756"/>
    <lineage>
        <taxon>Eukaryota</taxon>
        <taxon>Fungi</taxon>
        <taxon>Dikarya</taxon>
        <taxon>Basidiomycota</taxon>
        <taxon>Agaricomycotina</taxon>
        <taxon>Agaricomycetes</taxon>
        <taxon>Agaricomycetidae</taxon>
        <taxon>Agaricales</taxon>
        <taxon>Marasmiineae</taxon>
        <taxon>Physalacriaceae</taxon>
        <taxon>Desarmillaria</taxon>
    </lineage>
</organism>
<gene>
    <name evidence="1" type="ORF">EV420DRAFT_1590913</name>
</gene>
<protein>
    <recommendedName>
        <fullName evidence="3">F-box domain-containing protein</fullName>
    </recommendedName>
</protein>
<name>A0AA39J6J3_ARMTA</name>
<evidence type="ECO:0008006" key="3">
    <source>
        <dbReference type="Google" id="ProtNLM"/>
    </source>
</evidence>
<comment type="caution">
    <text evidence="1">The sequence shown here is derived from an EMBL/GenBank/DDBJ whole genome shotgun (WGS) entry which is preliminary data.</text>
</comment>
<dbReference type="SUPFAM" id="SSF52047">
    <property type="entry name" value="RNI-like"/>
    <property type="match status" value="1"/>
</dbReference>
<keyword evidence="2" id="KW-1185">Reference proteome</keyword>
<dbReference type="Proteomes" id="UP001175211">
    <property type="component" value="Unassembled WGS sequence"/>
</dbReference>
<accession>A0AA39J6J3</accession>
<dbReference type="RefSeq" id="XP_060322224.1">
    <property type="nucleotide sequence ID" value="XM_060474916.1"/>
</dbReference>
<evidence type="ECO:0000313" key="1">
    <source>
        <dbReference type="EMBL" id="KAK0436302.1"/>
    </source>
</evidence>